<dbReference type="GO" id="GO:0016114">
    <property type="term" value="P:terpenoid biosynthetic process"/>
    <property type="evidence" value="ECO:0007669"/>
    <property type="project" value="TreeGrafter"/>
</dbReference>
<dbReference type="RefSeq" id="WP_088570410.1">
    <property type="nucleotide sequence ID" value="NZ_FYEK01000012.1"/>
</dbReference>
<evidence type="ECO:0000256" key="9">
    <source>
        <dbReference type="ARBA" id="ARBA00049063"/>
    </source>
</evidence>
<evidence type="ECO:0000256" key="5">
    <source>
        <dbReference type="ARBA" id="ARBA00022741"/>
    </source>
</evidence>
<sequence>MREGTGERIFIKLGGSLITDKRRERRARLRVIRRLAEEIREALGERPGLRILVGHGSGSFGHAAAARTRIYEGISRPEDWWGFAEVALAAAELHMHVRRAFHAAGLPTLSIPPSAVAEAAGGIPIAFEARAFQRAWEVGLIPLTGGDVVFDRERGATILSTEAVFDALLEVLRPTRILLVGEVAGVLADGPEGHQVIPHLTPARFREILHAVGGSHGIDVTGGMRAKLEMALRWVERDPRLEVWIFSGRRPGALRDALRDPLRIQGTRITWA</sequence>
<evidence type="ECO:0000256" key="4">
    <source>
        <dbReference type="ARBA" id="ARBA00022679"/>
    </source>
</evidence>
<keyword evidence="14" id="KW-1185">Reference proteome</keyword>
<evidence type="ECO:0000256" key="7">
    <source>
        <dbReference type="ARBA" id="ARBA00022840"/>
    </source>
</evidence>
<dbReference type="GO" id="GO:0005829">
    <property type="term" value="C:cytosol"/>
    <property type="evidence" value="ECO:0007669"/>
    <property type="project" value="TreeGrafter"/>
</dbReference>
<evidence type="ECO:0000256" key="1">
    <source>
        <dbReference type="ARBA" id="ARBA00010540"/>
    </source>
</evidence>
<organism evidence="13 14">
    <name type="scientific">Thermoflexus hugenholtzii JAD2</name>
    <dbReference type="NCBI Taxonomy" id="877466"/>
    <lineage>
        <taxon>Bacteria</taxon>
        <taxon>Bacillati</taxon>
        <taxon>Chloroflexota</taxon>
        <taxon>Thermoflexia</taxon>
        <taxon>Thermoflexales</taxon>
        <taxon>Thermoflexaceae</taxon>
        <taxon>Thermoflexus</taxon>
    </lineage>
</organism>
<gene>
    <name evidence="13" type="ORF">SAMN02746019_00026010</name>
</gene>
<feature type="binding site" evidence="10">
    <location>
        <position position="223"/>
    </location>
    <ligand>
        <name>ATP</name>
        <dbReference type="ChEBI" id="CHEBI:30616"/>
    </ligand>
</feature>
<dbReference type="OrthoDB" id="160588at2"/>
<feature type="domain" description="Aspartate/glutamate/uridylate kinase" evidence="12">
    <location>
        <begin position="8"/>
        <end position="246"/>
    </location>
</feature>
<dbReference type="PANTHER" id="PTHR43654">
    <property type="entry name" value="GLUTAMATE 5-KINASE"/>
    <property type="match status" value="1"/>
</dbReference>
<dbReference type="GO" id="GO:0005524">
    <property type="term" value="F:ATP binding"/>
    <property type="evidence" value="ECO:0007669"/>
    <property type="project" value="UniProtKB-KW"/>
</dbReference>
<feature type="binding site" evidence="10">
    <location>
        <begin position="12"/>
        <end position="16"/>
    </location>
    <ligand>
        <name>ATP</name>
        <dbReference type="ChEBI" id="CHEBI:30616"/>
    </ligand>
</feature>
<comment type="catalytic activity">
    <reaction evidence="9">
        <text>isopentenyl phosphate + ATP = isopentenyl diphosphate + ADP</text>
        <dbReference type="Rhea" id="RHEA:33963"/>
        <dbReference type="ChEBI" id="CHEBI:30616"/>
        <dbReference type="ChEBI" id="CHEBI:65078"/>
        <dbReference type="ChEBI" id="CHEBI:128769"/>
        <dbReference type="ChEBI" id="CHEBI:456216"/>
        <dbReference type="EC" id="2.7.4.26"/>
    </reaction>
</comment>
<dbReference type="InParanoid" id="A0A212QMZ5"/>
<evidence type="ECO:0000256" key="3">
    <source>
        <dbReference type="ARBA" id="ARBA00017267"/>
    </source>
</evidence>
<dbReference type="InterPro" id="IPR036393">
    <property type="entry name" value="AceGlu_kinase-like_sf"/>
</dbReference>
<dbReference type="SUPFAM" id="SSF53633">
    <property type="entry name" value="Carbamate kinase-like"/>
    <property type="match status" value="1"/>
</dbReference>
<dbReference type="NCBIfam" id="NF040647">
    <property type="entry name" value="IPPK_Arch"/>
    <property type="match status" value="1"/>
</dbReference>
<dbReference type="InterPro" id="IPR001048">
    <property type="entry name" value="Asp/Glu/Uridylate_kinase"/>
</dbReference>
<dbReference type="GO" id="GO:0102043">
    <property type="term" value="F:isopentenyl phosphate kinase activity"/>
    <property type="evidence" value="ECO:0007669"/>
    <property type="project" value="UniProtKB-EC"/>
</dbReference>
<feature type="binding site" evidence="10">
    <location>
        <position position="227"/>
    </location>
    <ligand>
        <name>ATP</name>
        <dbReference type="ChEBI" id="CHEBI:30616"/>
    </ligand>
</feature>
<comment type="similarity">
    <text evidence="1">Belongs to the isopentenyl phosphate kinase family.</text>
</comment>
<accession>A0A212QMZ5</accession>
<feature type="binding site" evidence="10">
    <location>
        <position position="58"/>
    </location>
    <ligand>
        <name>ATP</name>
        <dbReference type="ChEBI" id="CHEBI:30616"/>
    </ligand>
</feature>
<keyword evidence="4" id="KW-0808">Transferase</keyword>
<keyword evidence="8" id="KW-0414">Isoprene biosynthesis</keyword>
<keyword evidence="7 10" id="KW-0067">ATP-binding</keyword>
<feature type="binding site" evidence="10">
    <location>
        <position position="57"/>
    </location>
    <ligand>
        <name>substrate</name>
    </ligand>
</feature>
<feature type="binding site" evidence="10">
    <location>
        <position position="161"/>
    </location>
    <ligand>
        <name>substrate</name>
    </ligand>
</feature>
<dbReference type="EC" id="2.7.4.26" evidence="2"/>
<evidence type="ECO:0000256" key="6">
    <source>
        <dbReference type="ARBA" id="ARBA00022777"/>
    </source>
</evidence>
<dbReference type="PIRSF" id="PIRSF016496">
    <property type="entry name" value="Kin_FomA"/>
    <property type="match status" value="1"/>
</dbReference>
<dbReference type="GO" id="GO:0016301">
    <property type="term" value="F:kinase activity"/>
    <property type="evidence" value="ECO:0007669"/>
    <property type="project" value="UniProtKB-KW"/>
</dbReference>
<dbReference type="Proteomes" id="UP000197025">
    <property type="component" value="Unassembled WGS sequence"/>
</dbReference>
<dbReference type="EMBL" id="FYEK01000012">
    <property type="protein sequence ID" value="SNB60763.1"/>
    <property type="molecule type" value="Genomic_DNA"/>
</dbReference>
<dbReference type="Pfam" id="PF00696">
    <property type="entry name" value="AA_kinase"/>
    <property type="match status" value="1"/>
</dbReference>
<evidence type="ECO:0000259" key="12">
    <source>
        <dbReference type="Pfam" id="PF00696"/>
    </source>
</evidence>
<dbReference type="InterPro" id="IPR024192">
    <property type="entry name" value="Fosfomycin_R_FomA-type"/>
</dbReference>
<evidence type="ECO:0000313" key="14">
    <source>
        <dbReference type="Proteomes" id="UP000197025"/>
    </source>
</evidence>
<name>A0A212QMZ5_9CHLR</name>
<proteinExistence type="inferred from homology"/>
<evidence type="ECO:0000313" key="13">
    <source>
        <dbReference type="EMBL" id="SNB60763.1"/>
    </source>
</evidence>
<evidence type="ECO:0000256" key="2">
    <source>
        <dbReference type="ARBA" id="ARBA00012908"/>
    </source>
</evidence>
<evidence type="ECO:0000256" key="10">
    <source>
        <dbReference type="PIRSR" id="PIRSR016496-1"/>
    </source>
</evidence>
<feature type="site" description="Transition state stabilizer" evidence="11">
    <location>
        <position position="21"/>
    </location>
</feature>
<feature type="binding site" evidence="10">
    <location>
        <position position="62"/>
    </location>
    <ligand>
        <name>substrate</name>
    </ligand>
</feature>
<keyword evidence="6 13" id="KW-0418">Kinase</keyword>
<reference evidence="14" key="1">
    <citation type="submission" date="2017-06" db="EMBL/GenBank/DDBJ databases">
        <authorList>
            <person name="Varghese N."/>
            <person name="Submissions S."/>
        </authorList>
    </citation>
    <scope>NUCLEOTIDE SEQUENCE [LARGE SCALE GENOMIC DNA]</scope>
    <source>
        <strain evidence="14">JAD2</strain>
    </source>
</reference>
<dbReference type="AlphaFoldDB" id="A0A212QMZ5"/>
<protein>
    <recommendedName>
        <fullName evidence="3">Isopentenyl phosphate kinase</fullName>
        <ecNumber evidence="2">2.7.4.26</ecNumber>
    </recommendedName>
</protein>
<dbReference type="Gene3D" id="3.40.1160.10">
    <property type="entry name" value="Acetylglutamate kinase-like"/>
    <property type="match status" value="1"/>
</dbReference>
<evidence type="ECO:0000256" key="11">
    <source>
        <dbReference type="PIRSR" id="PIRSR016496-2"/>
    </source>
</evidence>
<keyword evidence="5 10" id="KW-0547">Nucleotide-binding</keyword>
<evidence type="ECO:0000256" key="8">
    <source>
        <dbReference type="ARBA" id="ARBA00023229"/>
    </source>
</evidence>
<dbReference type="PANTHER" id="PTHR43654:SF1">
    <property type="entry name" value="ISOPENTENYL PHOSPHATE KINASE"/>
    <property type="match status" value="1"/>
</dbReference>